<dbReference type="Pfam" id="PF01478">
    <property type="entry name" value="Peptidase_A24"/>
    <property type="match status" value="1"/>
</dbReference>
<dbReference type="InterPro" id="IPR050882">
    <property type="entry name" value="Prepilin_peptidase/N-MTase"/>
</dbReference>
<dbReference type="GO" id="GO:0005886">
    <property type="term" value="C:plasma membrane"/>
    <property type="evidence" value="ECO:0007669"/>
    <property type="project" value="UniProtKB-SubCell"/>
</dbReference>
<dbReference type="PANTHER" id="PTHR30487:SF0">
    <property type="entry name" value="PREPILIN LEADER PEPTIDASE_N-METHYLTRANSFERASE-RELATED"/>
    <property type="match status" value="1"/>
</dbReference>
<keyword evidence="4 7" id="KW-0812">Transmembrane</keyword>
<evidence type="ECO:0000259" key="8">
    <source>
        <dbReference type="Pfam" id="PF01478"/>
    </source>
</evidence>
<evidence type="ECO:0000256" key="2">
    <source>
        <dbReference type="ARBA" id="ARBA00005801"/>
    </source>
</evidence>
<evidence type="ECO:0000256" key="7">
    <source>
        <dbReference type="SAM" id="Phobius"/>
    </source>
</evidence>
<proteinExistence type="inferred from homology"/>
<evidence type="ECO:0000313" key="10">
    <source>
        <dbReference type="EMBL" id="RST99837.1"/>
    </source>
</evidence>
<dbReference type="RefSeq" id="WP_125983369.1">
    <property type="nucleotide sequence ID" value="NZ_NGJS01000003.1"/>
</dbReference>
<organism evidence="10 11">
    <name type="scientific">Vagococcus vulneris</name>
    <dbReference type="NCBI Taxonomy" id="1977869"/>
    <lineage>
        <taxon>Bacteria</taxon>
        <taxon>Bacillati</taxon>
        <taxon>Bacillota</taxon>
        <taxon>Bacilli</taxon>
        <taxon>Lactobacillales</taxon>
        <taxon>Enterococcaceae</taxon>
        <taxon>Vagococcus</taxon>
    </lineage>
</organism>
<evidence type="ECO:0000256" key="5">
    <source>
        <dbReference type="ARBA" id="ARBA00022989"/>
    </source>
</evidence>
<evidence type="ECO:0000256" key="1">
    <source>
        <dbReference type="ARBA" id="ARBA00004651"/>
    </source>
</evidence>
<feature type="transmembrane region" description="Helical" evidence="7">
    <location>
        <begin position="95"/>
        <end position="118"/>
    </location>
</feature>
<dbReference type="PANTHER" id="PTHR30487">
    <property type="entry name" value="TYPE 4 PREPILIN-LIKE PROTEINS LEADER PEPTIDE-PROCESSING ENZYME"/>
    <property type="match status" value="1"/>
</dbReference>
<dbReference type="GO" id="GO:0004190">
    <property type="term" value="F:aspartic-type endopeptidase activity"/>
    <property type="evidence" value="ECO:0007669"/>
    <property type="project" value="InterPro"/>
</dbReference>
<dbReference type="Gene3D" id="1.20.120.1220">
    <property type="match status" value="1"/>
</dbReference>
<feature type="transmembrane region" description="Helical" evidence="7">
    <location>
        <begin position="176"/>
        <end position="209"/>
    </location>
</feature>
<feature type="transmembrane region" description="Helical" evidence="7">
    <location>
        <begin position="125"/>
        <end position="141"/>
    </location>
</feature>
<feature type="transmembrane region" description="Helical" evidence="7">
    <location>
        <begin position="215"/>
        <end position="234"/>
    </location>
</feature>
<feature type="domain" description="Prepilin type IV endopeptidase peptidase" evidence="8">
    <location>
        <begin position="103"/>
        <end position="204"/>
    </location>
</feature>
<dbReference type="EMBL" id="NGJS01000003">
    <property type="protein sequence ID" value="RST99837.1"/>
    <property type="molecule type" value="Genomic_DNA"/>
</dbReference>
<dbReference type="OrthoDB" id="9789291at2"/>
<feature type="transmembrane region" description="Helical" evidence="7">
    <location>
        <begin position="71"/>
        <end position="89"/>
    </location>
</feature>
<accession>A0A430A0H6</accession>
<evidence type="ECO:0000256" key="6">
    <source>
        <dbReference type="ARBA" id="ARBA00023136"/>
    </source>
</evidence>
<keyword evidence="6 7" id="KW-0472">Membrane</keyword>
<reference evidence="10 11" key="1">
    <citation type="submission" date="2017-05" db="EMBL/GenBank/DDBJ databases">
        <title>Vagococcus spp. assemblies.</title>
        <authorList>
            <person name="Gulvik C.A."/>
        </authorList>
    </citation>
    <scope>NUCLEOTIDE SEQUENCE [LARGE SCALE GENOMIC DNA]</scope>
    <source>
        <strain evidence="10 11">SS1995</strain>
    </source>
</reference>
<dbReference type="GO" id="GO:0006465">
    <property type="term" value="P:signal peptide processing"/>
    <property type="evidence" value="ECO:0007669"/>
    <property type="project" value="TreeGrafter"/>
</dbReference>
<gene>
    <name evidence="10" type="ORF">CBF37_03695</name>
</gene>
<dbReference type="Pfam" id="PF06750">
    <property type="entry name" value="A24_N_bact"/>
    <property type="match status" value="1"/>
</dbReference>
<feature type="domain" description="Prepilin peptidase A24 N-terminal" evidence="9">
    <location>
        <begin position="8"/>
        <end position="88"/>
    </location>
</feature>
<comment type="similarity">
    <text evidence="2">Belongs to the peptidase A24 family.</text>
</comment>
<dbReference type="InterPro" id="IPR000045">
    <property type="entry name" value="Prepilin_IV_endopep_pep"/>
</dbReference>
<keyword evidence="11" id="KW-1185">Reference proteome</keyword>
<keyword evidence="5 7" id="KW-1133">Transmembrane helix</keyword>
<dbReference type="InterPro" id="IPR010627">
    <property type="entry name" value="Prepilin_pept_A24_N"/>
</dbReference>
<protein>
    <recommendedName>
        <fullName evidence="12">Prepilin peptidase</fullName>
    </recommendedName>
</protein>
<comment type="subcellular location">
    <subcellularLocation>
        <location evidence="1">Cell membrane</location>
        <topology evidence="1">Multi-pass membrane protein</topology>
    </subcellularLocation>
</comment>
<keyword evidence="3" id="KW-1003">Cell membrane</keyword>
<dbReference type="AlphaFoldDB" id="A0A430A0H6"/>
<evidence type="ECO:0008006" key="12">
    <source>
        <dbReference type="Google" id="ProtNLM"/>
    </source>
</evidence>
<comment type="caution">
    <text evidence="10">The sequence shown here is derived from an EMBL/GenBank/DDBJ whole genome shotgun (WGS) entry which is preliminary data.</text>
</comment>
<evidence type="ECO:0000256" key="4">
    <source>
        <dbReference type="ARBA" id="ARBA00022692"/>
    </source>
</evidence>
<evidence type="ECO:0000256" key="3">
    <source>
        <dbReference type="ARBA" id="ARBA00022475"/>
    </source>
</evidence>
<name>A0A430A0H6_9ENTE</name>
<evidence type="ECO:0000259" key="9">
    <source>
        <dbReference type="Pfam" id="PF06750"/>
    </source>
</evidence>
<sequence length="235" mass="26854">MIILVFYLGCILGSFLGVLAERIPINESFTMNRSICRSCKHTLSPLDLIPLYLFLFHQNRCAHCASKIPRYLSFFELIVGSCCLIFYYVKWDFSAYHQLILGILLILCLILSLTDYLYGIAEPKILYSFSIILLICLLFTAPYLLHPLTALILFIAFQLIHWLMPNSLGGGDSKLITVLGLFIGGYQIIWVIFFASFSGLIFILCFNFLSKSQIIRLPFIPFITLGYMLSIIFIQ</sequence>
<dbReference type="Proteomes" id="UP000287857">
    <property type="component" value="Unassembled WGS sequence"/>
</dbReference>
<evidence type="ECO:0000313" key="11">
    <source>
        <dbReference type="Proteomes" id="UP000287857"/>
    </source>
</evidence>